<comment type="subcellular location">
    <subcellularLocation>
        <location evidence="8">Cytoplasm</location>
    </subcellularLocation>
</comment>
<comment type="function">
    <text evidence="8">Catalyzes the condensation of pantoate with beta-alanine in an ATP-dependent reaction via a pantoyl-adenylate intermediate.</text>
</comment>
<evidence type="ECO:0000256" key="5">
    <source>
        <dbReference type="ARBA" id="ARBA00022741"/>
    </source>
</evidence>
<organism evidence="9 10">
    <name type="scientific">Sinobacterium norvegicum</name>
    <dbReference type="NCBI Taxonomy" id="1641715"/>
    <lineage>
        <taxon>Bacteria</taxon>
        <taxon>Pseudomonadati</taxon>
        <taxon>Pseudomonadota</taxon>
        <taxon>Gammaproteobacteria</taxon>
        <taxon>Cellvibrionales</taxon>
        <taxon>Spongiibacteraceae</taxon>
        <taxon>Sinobacterium</taxon>
    </lineage>
</organism>
<dbReference type="EMBL" id="CAKLPX010000002">
    <property type="protein sequence ID" value="CAH0992247.1"/>
    <property type="molecule type" value="Genomic_DNA"/>
</dbReference>
<keyword evidence="6 8" id="KW-0067">ATP-binding</keyword>
<comment type="subunit">
    <text evidence="8">Homodimer.</text>
</comment>
<evidence type="ECO:0000313" key="10">
    <source>
        <dbReference type="Proteomes" id="UP000838100"/>
    </source>
</evidence>
<evidence type="ECO:0000256" key="6">
    <source>
        <dbReference type="ARBA" id="ARBA00022840"/>
    </source>
</evidence>
<comment type="caution">
    <text evidence="9">The sequence shown here is derived from an EMBL/GenBank/DDBJ whole genome shotgun (WGS) entry which is preliminary data.</text>
</comment>
<comment type="miscellaneous">
    <text evidence="8">The reaction proceeds by a bi uni uni bi ping pong mechanism.</text>
</comment>
<feature type="binding site" evidence="8">
    <location>
        <begin position="30"/>
        <end position="37"/>
    </location>
    <ligand>
        <name>ATP</name>
        <dbReference type="ChEBI" id="CHEBI:30616"/>
    </ligand>
</feature>
<comment type="pathway">
    <text evidence="1 8">Cofactor biosynthesis; (R)-pantothenate biosynthesis; (R)-pantothenate from (R)-pantoate and beta-alanine: step 1/1.</text>
</comment>
<feature type="binding site" evidence="8">
    <location>
        <begin position="149"/>
        <end position="152"/>
    </location>
    <ligand>
        <name>ATP</name>
        <dbReference type="ChEBI" id="CHEBI:30616"/>
    </ligand>
</feature>
<dbReference type="GO" id="GO:0004592">
    <property type="term" value="F:pantoate-beta-alanine ligase activity"/>
    <property type="evidence" value="ECO:0007669"/>
    <property type="project" value="UniProtKB-EC"/>
</dbReference>
<dbReference type="CDD" id="cd00560">
    <property type="entry name" value="PanC"/>
    <property type="match status" value="1"/>
</dbReference>
<keyword evidence="8" id="KW-0963">Cytoplasm</keyword>
<keyword evidence="5 8" id="KW-0547">Nucleotide-binding</keyword>
<dbReference type="NCBIfam" id="TIGR00125">
    <property type="entry name" value="cyt_tran_rel"/>
    <property type="match status" value="1"/>
</dbReference>
<dbReference type="PANTHER" id="PTHR21299">
    <property type="entry name" value="CYTIDYLATE KINASE/PANTOATE-BETA-ALANINE LIGASE"/>
    <property type="match status" value="1"/>
</dbReference>
<feature type="binding site" evidence="8">
    <location>
        <position position="61"/>
    </location>
    <ligand>
        <name>beta-alanine</name>
        <dbReference type="ChEBI" id="CHEBI:57966"/>
    </ligand>
</feature>
<evidence type="ECO:0000256" key="4">
    <source>
        <dbReference type="ARBA" id="ARBA00022655"/>
    </source>
</evidence>
<comment type="caution">
    <text evidence="8">Lacks conserved residue(s) required for the propagation of feature annotation.</text>
</comment>
<evidence type="ECO:0000256" key="2">
    <source>
        <dbReference type="ARBA" id="ARBA00009256"/>
    </source>
</evidence>
<feature type="binding site" evidence="8">
    <location>
        <position position="155"/>
    </location>
    <ligand>
        <name>(R)-pantoate</name>
        <dbReference type="ChEBI" id="CHEBI:15980"/>
    </ligand>
</feature>
<dbReference type="RefSeq" id="WP_237444937.1">
    <property type="nucleotide sequence ID" value="NZ_CAKLPX010000002.1"/>
</dbReference>
<name>A0ABM9AGA8_9GAMM</name>
<dbReference type="InterPro" id="IPR042176">
    <property type="entry name" value="Pantoate_ligase_C"/>
</dbReference>
<dbReference type="SUPFAM" id="SSF52374">
    <property type="entry name" value="Nucleotidylyl transferase"/>
    <property type="match status" value="1"/>
</dbReference>
<dbReference type="NCBIfam" id="TIGR00018">
    <property type="entry name" value="panC"/>
    <property type="match status" value="1"/>
</dbReference>
<dbReference type="InterPro" id="IPR003721">
    <property type="entry name" value="Pantoate_ligase"/>
</dbReference>
<dbReference type="Gene3D" id="3.30.1300.10">
    <property type="entry name" value="Pantoate-beta-alanine ligase, C-terminal domain"/>
    <property type="match status" value="1"/>
</dbReference>
<keyword evidence="10" id="KW-1185">Reference proteome</keyword>
<evidence type="ECO:0000256" key="7">
    <source>
        <dbReference type="ARBA" id="ARBA00048258"/>
    </source>
</evidence>
<dbReference type="EC" id="6.3.2.1" evidence="8"/>
<comment type="similarity">
    <text evidence="2 8">Belongs to the pantothenate synthetase family.</text>
</comment>
<dbReference type="HAMAP" id="MF_00158">
    <property type="entry name" value="PanC"/>
    <property type="match status" value="1"/>
</dbReference>
<sequence>MKTLTTVYALRRAIAGNRTQGQRVCFVPTMGNLHEGHLTLVREAKRRGECVVVSIFVNPMQFGANEDLDSYPRTLAADKEKLFGEGTTYLFAPTVSEMYPNGTGPQSQLSVPEVTETLCGASRPGHFTGVSTVVSKLFNIVQPDIAFFGKKDFQQLQVIRKMVDDMCMPVEIVGVDTSRAEDGLALSSRNGFLSEQERKVAPRLHQILQEYRDAIANGFDNYKELEHHAQNDLKNAGFSPDYFTICDAETLHDVTEDTDEIVILAAAKLGTPRLIDNVTLTLAPHSDYRMLG</sequence>
<dbReference type="Proteomes" id="UP000838100">
    <property type="component" value="Unassembled WGS sequence"/>
</dbReference>
<comment type="catalytic activity">
    <reaction evidence="7 8">
        <text>(R)-pantoate + beta-alanine + ATP = (R)-pantothenate + AMP + diphosphate + H(+)</text>
        <dbReference type="Rhea" id="RHEA:10912"/>
        <dbReference type="ChEBI" id="CHEBI:15378"/>
        <dbReference type="ChEBI" id="CHEBI:15980"/>
        <dbReference type="ChEBI" id="CHEBI:29032"/>
        <dbReference type="ChEBI" id="CHEBI:30616"/>
        <dbReference type="ChEBI" id="CHEBI:33019"/>
        <dbReference type="ChEBI" id="CHEBI:57966"/>
        <dbReference type="ChEBI" id="CHEBI:456215"/>
        <dbReference type="EC" id="6.3.2.1"/>
    </reaction>
</comment>
<reference evidence="9" key="1">
    <citation type="submission" date="2021-12" db="EMBL/GenBank/DDBJ databases">
        <authorList>
            <person name="Rodrigo-Torres L."/>
            <person name="Arahal R. D."/>
            <person name="Lucena T."/>
        </authorList>
    </citation>
    <scope>NUCLEOTIDE SEQUENCE</scope>
    <source>
        <strain evidence="9">CECT 8267</strain>
    </source>
</reference>
<evidence type="ECO:0000313" key="9">
    <source>
        <dbReference type="EMBL" id="CAH0992247.1"/>
    </source>
</evidence>
<keyword evidence="4 8" id="KW-0566">Pantothenate biosynthesis</keyword>
<dbReference type="PANTHER" id="PTHR21299:SF1">
    <property type="entry name" value="PANTOATE--BETA-ALANINE LIGASE"/>
    <property type="match status" value="1"/>
</dbReference>
<dbReference type="Pfam" id="PF02569">
    <property type="entry name" value="Pantoate_ligase"/>
    <property type="match status" value="1"/>
</dbReference>
<evidence type="ECO:0000256" key="8">
    <source>
        <dbReference type="HAMAP-Rule" id="MF_00158"/>
    </source>
</evidence>
<feature type="binding site" evidence="8">
    <location>
        <begin position="186"/>
        <end position="189"/>
    </location>
    <ligand>
        <name>ATP</name>
        <dbReference type="ChEBI" id="CHEBI:30616"/>
    </ligand>
</feature>
<gene>
    <name evidence="8 9" type="primary">panC</name>
    <name evidence="9" type="ORF">SIN8267_02366</name>
</gene>
<accession>A0ABM9AGA8</accession>
<dbReference type="Gene3D" id="3.40.50.620">
    <property type="entry name" value="HUPs"/>
    <property type="match status" value="1"/>
</dbReference>
<evidence type="ECO:0000256" key="3">
    <source>
        <dbReference type="ARBA" id="ARBA00022598"/>
    </source>
</evidence>
<feature type="active site" description="Proton donor" evidence="8">
    <location>
        <position position="37"/>
    </location>
</feature>
<feature type="binding site" evidence="8">
    <location>
        <position position="61"/>
    </location>
    <ligand>
        <name>(R)-pantoate</name>
        <dbReference type="ChEBI" id="CHEBI:15980"/>
    </ligand>
</feature>
<proteinExistence type="inferred from homology"/>
<dbReference type="InterPro" id="IPR014729">
    <property type="entry name" value="Rossmann-like_a/b/a_fold"/>
</dbReference>
<evidence type="ECO:0000256" key="1">
    <source>
        <dbReference type="ARBA" id="ARBA00004990"/>
    </source>
</evidence>
<dbReference type="InterPro" id="IPR004821">
    <property type="entry name" value="Cyt_trans-like"/>
</dbReference>
<keyword evidence="3 8" id="KW-0436">Ligase</keyword>
<protein>
    <recommendedName>
        <fullName evidence="8">Pantothenate synthetase</fullName>
        <shortName evidence="8">PS</shortName>
        <ecNumber evidence="8">6.3.2.1</ecNumber>
    </recommendedName>
    <alternativeName>
        <fullName evidence="8">Pantoate--beta-alanine ligase</fullName>
    </alternativeName>
    <alternativeName>
        <fullName evidence="8">Pantoate-activating enzyme</fullName>
    </alternativeName>
</protein>